<evidence type="ECO:0000313" key="2">
    <source>
        <dbReference type="EMBL" id="KAL1632579.1"/>
    </source>
</evidence>
<feature type="compositionally biased region" description="Pro residues" evidence="1">
    <location>
        <begin position="420"/>
        <end position="440"/>
    </location>
</feature>
<reference evidence="2 3" key="1">
    <citation type="submission" date="2024-02" db="EMBL/GenBank/DDBJ databases">
        <title>De novo assembly and annotation of 12 fungi associated with fruit tree decline syndrome in Ontario, Canada.</title>
        <authorList>
            <person name="Sulman M."/>
            <person name="Ellouze W."/>
            <person name="Ilyukhin E."/>
        </authorList>
    </citation>
    <scope>NUCLEOTIDE SEQUENCE [LARGE SCALE GENOMIC DNA]</scope>
    <source>
        <strain evidence="2 3">M1-105</strain>
    </source>
</reference>
<dbReference type="EMBL" id="JAJVDC020000028">
    <property type="protein sequence ID" value="KAL1632579.1"/>
    <property type="molecule type" value="Genomic_DNA"/>
</dbReference>
<feature type="region of interest" description="Disordered" evidence="1">
    <location>
        <begin position="417"/>
        <end position="466"/>
    </location>
</feature>
<keyword evidence="3" id="KW-1185">Reference proteome</keyword>
<evidence type="ECO:0000256" key="1">
    <source>
        <dbReference type="SAM" id="MobiDB-lite"/>
    </source>
</evidence>
<comment type="caution">
    <text evidence="2">The sequence shown here is derived from an EMBL/GenBank/DDBJ whole genome shotgun (WGS) entry which is preliminary data.</text>
</comment>
<organism evidence="2 3">
    <name type="scientific">Neofusicoccum ribis</name>
    <dbReference type="NCBI Taxonomy" id="45134"/>
    <lineage>
        <taxon>Eukaryota</taxon>
        <taxon>Fungi</taxon>
        <taxon>Dikarya</taxon>
        <taxon>Ascomycota</taxon>
        <taxon>Pezizomycotina</taxon>
        <taxon>Dothideomycetes</taxon>
        <taxon>Dothideomycetes incertae sedis</taxon>
        <taxon>Botryosphaeriales</taxon>
        <taxon>Botryosphaeriaceae</taxon>
        <taxon>Neofusicoccum</taxon>
    </lineage>
</organism>
<evidence type="ECO:0000313" key="3">
    <source>
        <dbReference type="Proteomes" id="UP001521116"/>
    </source>
</evidence>
<dbReference type="Proteomes" id="UP001521116">
    <property type="component" value="Unassembled WGS sequence"/>
</dbReference>
<feature type="region of interest" description="Disordered" evidence="1">
    <location>
        <begin position="215"/>
        <end position="270"/>
    </location>
</feature>
<feature type="region of interest" description="Disordered" evidence="1">
    <location>
        <begin position="366"/>
        <end position="398"/>
    </location>
</feature>
<name>A0ABR3SZ17_9PEZI</name>
<feature type="compositionally biased region" description="Basic and acidic residues" evidence="1">
    <location>
        <begin position="366"/>
        <end position="381"/>
    </location>
</feature>
<sequence length="466" mass="49712">MPPYPISVIDDSDDFVDLPRGHIGGRATVMASNPFKAPNESGGHFETGAHRQPVAYIHDSQGRKSHRLTRAADSVHDFASAIDTNSEVGGEPALPTQPTFAKTPAALVNPNDKQHEKKAKAKKVAFEDEIGADHAEKDDGFFFGDMDKKEAFGNMMGKAKKVQNTGKLLSPDGKYKVELHRVDGDETHSLLGSAIDDSSEIMDLIEGLQAIRPQAKGKQPARLEECSVAPAQSSGRAARNTQQQGGVEERPNTPARASANAAPNSSASDELRRQAIHHNATLADHIGGIPVMTRPPRPAAVLVAHELNDEERQAIEPVRGVRIPFTYVRQPPPRIGVLIPHRNGDIGLVHDKGPALINRGVEQRRTWSYSRERTNSPRDSRVYPPGPAHAPVPTNGAGPVRIPGPIRAPAAIHTSVSARPPAPTCAPAPVRAPAPAPAPTPATTSNYHSPTVESTSDAGDLAGLFG</sequence>
<gene>
    <name evidence="2" type="ORF">SLS56_003478</name>
</gene>
<feature type="compositionally biased region" description="Polar residues" evidence="1">
    <location>
        <begin position="445"/>
        <end position="457"/>
    </location>
</feature>
<feature type="compositionally biased region" description="Polar residues" evidence="1">
    <location>
        <begin position="230"/>
        <end position="245"/>
    </location>
</feature>
<feature type="compositionally biased region" description="Low complexity" evidence="1">
    <location>
        <begin position="252"/>
        <end position="268"/>
    </location>
</feature>
<proteinExistence type="predicted"/>
<protein>
    <submittedName>
        <fullName evidence="2">Uncharacterized protein</fullName>
    </submittedName>
</protein>
<accession>A0ABR3SZ17</accession>